<keyword evidence="1" id="KW-0732">Signal</keyword>
<feature type="chain" id="PRO_5045644262" evidence="1">
    <location>
        <begin position="27"/>
        <end position="374"/>
    </location>
</feature>
<dbReference type="PANTHER" id="PTHR33376">
    <property type="match status" value="1"/>
</dbReference>
<proteinExistence type="predicted"/>
<accession>A0ABS6WJ70</accession>
<dbReference type="InterPro" id="IPR018389">
    <property type="entry name" value="DctP_fam"/>
</dbReference>
<dbReference type="EMBL" id="JAHWQX010000001">
    <property type="protein sequence ID" value="MBW3095987.1"/>
    <property type="molecule type" value="Genomic_DNA"/>
</dbReference>
<evidence type="ECO:0000256" key="1">
    <source>
        <dbReference type="SAM" id="SignalP"/>
    </source>
</evidence>
<comment type="caution">
    <text evidence="2">The sequence shown here is derived from an EMBL/GenBank/DDBJ whole genome shotgun (WGS) entry which is preliminary data.</text>
</comment>
<sequence length="374" mass="39710">MKIKGKFAALLAATFLSALTAGTASAKDLTMAPGFAAGSTVSLGAEAFTSRVNELTDGEITFTTHDLTLLSVPQMLNGVRDGVADVGVVLPMVFAAQFKESNLIGDLAMMGKNAAAMAGATTEYMMTCDLCLAEYANNNVVYLGSGSTPDYAILSTKPFTSLEDIKGSKLRSPNATFNRWVENFGGVALTLPGNEIFEAVKQGVVDGALLSAGELYNIRMIDVVKHVTLGVPGGTYNLINIATVNRDTWQGLTEDQRQAMIDASAHAIAVTTVGYMTDATKAIEEAKTQGIEVHEASSELVQATADFVSEDLAQIATLAAERGVEDAETKIARFEELVGKWEKLMEGVEPTADNLSAVYKSEIFDKLDTAEFGM</sequence>
<dbReference type="PANTHER" id="PTHR33376:SF7">
    <property type="entry name" value="C4-DICARBOXYLATE-BINDING PROTEIN DCTB"/>
    <property type="match status" value="1"/>
</dbReference>
<dbReference type="NCBIfam" id="NF037995">
    <property type="entry name" value="TRAP_S1"/>
    <property type="match status" value="1"/>
</dbReference>
<dbReference type="Proteomes" id="UP001430804">
    <property type="component" value="Unassembled WGS sequence"/>
</dbReference>
<dbReference type="RefSeq" id="WP_219157786.1">
    <property type="nucleotide sequence ID" value="NZ_JAHWQX010000001.1"/>
</dbReference>
<reference evidence="2" key="1">
    <citation type="submission" date="2021-07" db="EMBL/GenBank/DDBJ databases">
        <title>Pseudohoeflea marina sp. nov. a polyhydroxyalcanoate-producing bacterium.</title>
        <authorList>
            <person name="Zheng W."/>
            <person name="Yu S."/>
            <person name="Huang Y."/>
        </authorList>
    </citation>
    <scope>NUCLEOTIDE SEQUENCE</scope>
    <source>
        <strain evidence="2">DP4N28-3</strain>
    </source>
</reference>
<gene>
    <name evidence="2" type="ORF">KY465_01700</name>
</gene>
<feature type="signal peptide" evidence="1">
    <location>
        <begin position="1"/>
        <end position="26"/>
    </location>
</feature>
<dbReference type="Pfam" id="PF03480">
    <property type="entry name" value="DctP"/>
    <property type="match status" value="1"/>
</dbReference>
<evidence type="ECO:0000313" key="3">
    <source>
        <dbReference type="Proteomes" id="UP001430804"/>
    </source>
</evidence>
<organism evidence="2 3">
    <name type="scientific">Pseudohoeflea coraliihabitans</name>
    <dbReference type="NCBI Taxonomy" id="2860393"/>
    <lineage>
        <taxon>Bacteria</taxon>
        <taxon>Pseudomonadati</taxon>
        <taxon>Pseudomonadota</taxon>
        <taxon>Alphaproteobacteria</taxon>
        <taxon>Hyphomicrobiales</taxon>
        <taxon>Rhizobiaceae</taxon>
        <taxon>Pseudohoeflea</taxon>
    </lineage>
</organism>
<dbReference type="CDD" id="cd13666">
    <property type="entry name" value="PBP2_TRAP_DctP_like_1"/>
    <property type="match status" value="1"/>
</dbReference>
<evidence type="ECO:0000313" key="2">
    <source>
        <dbReference type="EMBL" id="MBW3095987.1"/>
    </source>
</evidence>
<protein>
    <submittedName>
        <fullName evidence="2">C4-dicarboxylate TRAP transporter substrate-binding protein</fullName>
    </submittedName>
</protein>
<name>A0ABS6WJ70_9HYPH</name>
<keyword evidence="3" id="KW-1185">Reference proteome</keyword>